<evidence type="ECO:0000256" key="4">
    <source>
        <dbReference type="ARBA" id="ARBA00012653"/>
    </source>
</evidence>
<evidence type="ECO:0000256" key="6">
    <source>
        <dbReference type="ARBA" id="ARBA00022670"/>
    </source>
</evidence>
<keyword evidence="10" id="KW-0862">Zinc</keyword>
<keyword evidence="18" id="KW-1185">Reference proteome</keyword>
<dbReference type="GO" id="GO:0008270">
    <property type="term" value="F:zinc ion binding"/>
    <property type="evidence" value="ECO:0007669"/>
    <property type="project" value="InterPro"/>
</dbReference>
<dbReference type="InterPro" id="IPR013661">
    <property type="entry name" value="Peptidase_M9_N_dom"/>
</dbReference>
<keyword evidence="12" id="KW-0865">Zymogen</keyword>
<dbReference type="Gene3D" id="1.10.390.20">
    <property type="match status" value="1"/>
</dbReference>
<reference evidence="17" key="1">
    <citation type="journal article" date="2014" name="Int. J. Syst. Evol. Microbiol.">
        <title>Complete genome sequence of Corynebacterium casei LMG S-19264T (=DSM 44701T), isolated from a smear-ripened cheese.</title>
        <authorList>
            <consortium name="US DOE Joint Genome Institute (JGI-PGF)"/>
            <person name="Walter F."/>
            <person name="Albersmeier A."/>
            <person name="Kalinowski J."/>
            <person name="Ruckert C."/>
        </authorList>
    </citation>
    <scope>NUCLEOTIDE SEQUENCE</scope>
    <source>
        <strain evidence="17">KCTC 22169</strain>
    </source>
</reference>
<dbReference type="PRINTS" id="PR00931">
    <property type="entry name" value="MICOLLPTASE"/>
</dbReference>
<evidence type="ECO:0000256" key="10">
    <source>
        <dbReference type="ARBA" id="ARBA00022833"/>
    </source>
</evidence>
<dbReference type="InterPro" id="IPR002169">
    <property type="entry name" value="Peptidase_M9A/M9B"/>
</dbReference>
<dbReference type="Gene3D" id="2.60.120.380">
    <property type="match status" value="1"/>
</dbReference>
<accession>A0A918KAE2</accession>
<dbReference type="Pfam" id="PF01752">
    <property type="entry name" value="Peptidase_M9"/>
    <property type="match status" value="1"/>
</dbReference>
<feature type="compositionally biased region" description="Acidic residues" evidence="14">
    <location>
        <begin position="597"/>
        <end position="615"/>
    </location>
</feature>
<evidence type="ECO:0000259" key="15">
    <source>
        <dbReference type="Pfam" id="PF04151"/>
    </source>
</evidence>
<evidence type="ECO:0000256" key="9">
    <source>
        <dbReference type="ARBA" id="ARBA00022801"/>
    </source>
</evidence>
<dbReference type="PROSITE" id="PS51257">
    <property type="entry name" value="PROKAR_LIPOPROTEIN"/>
    <property type="match status" value="1"/>
</dbReference>
<dbReference type="EMBL" id="BMXR01000005">
    <property type="protein sequence ID" value="GGX54814.1"/>
    <property type="molecule type" value="Genomic_DNA"/>
</dbReference>
<dbReference type="PANTHER" id="PTHR13062:SF9">
    <property type="entry name" value="MICROBIAL COLLAGENASE"/>
    <property type="match status" value="1"/>
</dbReference>
<keyword evidence="8" id="KW-0732">Signal</keyword>
<dbReference type="InterPro" id="IPR007280">
    <property type="entry name" value="Peptidase_C_arc/bac"/>
</dbReference>
<proteinExistence type="predicted"/>
<comment type="catalytic activity">
    <reaction evidence="1">
        <text>Digestion of native collagen in the triple helical region at Xaa-|-Gly bonds. With synthetic peptides, a preference is shown for Gly at P3 and P1', Pro and Ala at P2 and P2', and hydroxyproline, Ala or Arg at P3'.</text>
        <dbReference type="EC" id="3.4.24.3"/>
    </reaction>
</comment>
<dbReference type="EC" id="3.4.24.3" evidence="4"/>
<comment type="subcellular location">
    <subcellularLocation>
        <location evidence="3">Secreted</location>
    </subcellularLocation>
</comment>
<comment type="caution">
    <text evidence="17">The sequence shown here is derived from an EMBL/GenBank/DDBJ whole genome shotgun (WGS) entry which is preliminary data.</text>
</comment>
<evidence type="ECO:0000256" key="7">
    <source>
        <dbReference type="ARBA" id="ARBA00022723"/>
    </source>
</evidence>
<evidence type="ECO:0000256" key="11">
    <source>
        <dbReference type="ARBA" id="ARBA00023049"/>
    </source>
</evidence>
<feature type="compositionally biased region" description="Acidic residues" evidence="14">
    <location>
        <begin position="36"/>
        <end position="61"/>
    </location>
</feature>
<dbReference type="GO" id="GO:0004222">
    <property type="term" value="F:metalloendopeptidase activity"/>
    <property type="evidence" value="ECO:0007669"/>
    <property type="project" value="UniProtKB-EC"/>
</dbReference>
<dbReference type="Pfam" id="PF08453">
    <property type="entry name" value="Peptidase_M9_N"/>
    <property type="match status" value="1"/>
</dbReference>
<evidence type="ECO:0000259" key="16">
    <source>
        <dbReference type="Pfam" id="PF08453"/>
    </source>
</evidence>
<gene>
    <name evidence="17" type="ORF">GCM10007392_22860</name>
</gene>
<protein>
    <recommendedName>
        <fullName evidence="4">microbial collagenase</fullName>
        <ecNumber evidence="4">3.4.24.3</ecNumber>
    </recommendedName>
</protein>
<dbReference type="GO" id="GO:0005576">
    <property type="term" value="C:extracellular region"/>
    <property type="evidence" value="ECO:0007669"/>
    <property type="project" value="UniProtKB-SubCell"/>
</dbReference>
<dbReference type="AlphaFoldDB" id="A0A918KAE2"/>
<dbReference type="Proteomes" id="UP000626148">
    <property type="component" value="Unassembled WGS sequence"/>
</dbReference>
<keyword evidence="9" id="KW-0378">Hydrolase</keyword>
<evidence type="ECO:0000313" key="18">
    <source>
        <dbReference type="Proteomes" id="UP000626148"/>
    </source>
</evidence>
<evidence type="ECO:0000256" key="13">
    <source>
        <dbReference type="PIRSR" id="PIRSR602169-1"/>
    </source>
</evidence>
<evidence type="ECO:0000313" key="17">
    <source>
        <dbReference type="EMBL" id="GGX54814.1"/>
    </source>
</evidence>
<evidence type="ECO:0000256" key="8">
    <source>
        <dbReference type="ARBA" id="ARBA00022729"/>
    </source>
</evidence>
<keyword evidence="11" id="KW-0482">Metalloprotease</keyword>
<feature type="domain" description="Peptidase C-terminal archaeal/bacterial" evidence="15">
    <location>
        <begin position="633"/>
        <end position="702"/>
    </location>
</feature>
<evidence type="ECO:0000256" key="14">
    <source>
        <dbReference type="SAM" id="MobiDB-lite"/>
    </source>
</evidence>
<evidence type="ECO:0000256" key="12">
    <source>
        <dbReference type="ARBA" id="ARBA00023145"/>
    </source>
</evidence>
<reference evidence="17" key="2">
    <citation type="submission" date="2020-09" db="EMBL/GenBank/DDBJ databases">
        <authorList>
            <person name="Sun Q."/>
            <person name="Kim S."/>
        </authorList>
    </citation>
    <scope>NUCLEOTIDE SEQUENCE</scope>
    <source>
        <strain evidence="17">KCTC 22169</strain>
    </source>
</reference>
<keyword evidence="7" id="KW-0479">Metal-binding</keyword>
<name>A0A918KAE2_9GAMM</name>
<dbReference type="RefSeq" id="WP_189608673.1">
    <property type="nucleotide sequence ID" value="NZ_BMXR01000005.1"/>
</dbReference>
<feature type="region of interest" description="Disordered" evidence="14">
    <location>
        <begin position="28"/>
        <end position="67"/>
    </location>
</feature>
<evidence type="ECO:0000256" key="5">
    <source>
        <dbReference type="ARBA" id="ARBA00022525"/>
    </source>
</evidence>
<dbReference type="PANTHER" id="PTHR13062">
    <property type="entry name" value="COLLAGENASE"/>
    <property type="match status" value="1"/>
</dbReference>
<organism evidence="17 18">
    <name type="scientific">Saccharospirillum salsuginis</name>
    <dbReference type="NCBI Taxonomy" id="418750"/>
    <lineage>
        <taxon>Bacteria</taxon>
        <taxon>Pseudomonadati</taxon>
        <taxon>Pseudomonadota</taxon>
        <taxon>Gammaproteobacteria</taxon>
        <taxon>Oceanospirillales</taxon>
        <taxon>Saccharospirillaceae</taxon>
        <taxon>Saccharospirillum</taxon>
    </lineage>
</organism>
<dbReference type="Gene3D" id="3.40.30.160">
    <property type="entry name" value="Collagenase ColT, N-terminal domain"/>
    <property type="match status" value="1"/>
</dbReference>
<feature type="region of interest" description="Disordered" evidence="14">
    <location>
        <begin position="597"/>
        <end position="618"/>
    </location>
</feature>
<evidence type="ECO:0000256" key="2">
    <source>
        <dbReference type="ARBA" id="ARBA00001947"/>
    </source>
</evidence>
<feature type="active site" evidence="13">
    <location>
        <position position="469"/>
    </location>
</feature>
<keyword evidence="6" id="KW-0645">Protease</keyword>
<keyword evidence="5" id="KW-0964">Secreted</keyword>
<dbReference type="GO" id="GO:0006508">
    <property type="term" value="P:proteolysis"/>
    <property type="evidence" value="ECO:0007669"/>
    <property type="project" value="UniProtKB-KW"/>
</dbReference>
<dbReference type="Pfam" id="PF04151">
    <property type="entry name" value="PPC"/>
    <property type="match status" value="1"/>
</dbReference>
<evidence type="ECO:0000256" key="1">
    <source>
        <dbReference type="ARBA" id="ARBA00000424"/>
    </source>
</evidence>
<evidence type="ECO:0000256" key="3">
    <source>
        <dbReference type="ARBA" id="ARBA00004613"/>
    </source>
</evidence>
<feature type="domain" description="Peptidase M9 collagenase N-terminal" evidence="16">
    <location>
        <begin position="72"/>
        <end position="246"/>
    </location>
</feature>
<sequence length="719" mass="80342">MTFNGKHLLAALFCIWLAGCQIDVNLPDTGDASPGDQDDNGQSDNDPGDSDDTGDSGDNDSDTNAKAVDWQCDPEQLRSITQDAFAPSIAEASTECVNDLFSVTGDTAADVFAESRMTAVGRYLEQNASLEADLESTILFLRAGYYVQWYHKDDVGEYSVAVKEQSRKALNAILTDERLNQAKPSPVLPEAVTLIDSAALNADFLPTVIQLLNGYDANRQTERNHSVAVNNGFTVLFRGHQNDDFTDTVLADQSILTALEAFVADHEGLLGTDEEYILANAMREYGRFLQYDALKSRLRTQVNQWLTRYDMTGDTAPLWLAAAEQADYHDRDYCSTYGICGFKDDLEQEVLSFEFNCPNVSVELRAQALDTGRAYDICDTLLDQSDRFHQLFATNRTPVEDDFNDSLEVVIFDSSNDYTTYAGLLFGISTDNGGMYLEGDPSNADNQARFIAYRAEWLDEFAVWNLRHEFTHYLDGRYNVKGDFNQSSQFDTIWWSEGMAEYATHLEDSDEAWRLVEQSRIALSTVFATQYSHGTDRVYQWGYLASRYLMEEQPYEVTTLLGYLRSADFDAYESYLDQLGGRYDDAFDQWLVDELEARDDSDDSGGGDDGDNGSEDDARLVNGQARTMLSSPDADYFYIFVPEGAHDLRITTTGGEGDVTLYGRNETWPSNSDYDVQSVGNGTDTSIAVSMPQTGTYYYVRLDTTNGFSGVTLTAEFLQ</sequence>
<comment type="cofactor">
    <cofactor evidence="2">
        <name>Zn(2+)</name>
        <dbReference type="ChEBI" id="CHEBI:29105"/>
    </cofactor>
</comment>